<keyword evidence="12" id="KW-0963">Cytoplasm</keyword>
<dbReference type="InterPro" id="IPR050058">
    <property type="entry name" value="Ala-tRNA_ligase"/>
</dbReference>
<dbReference type="Gene3D" id="3.30.930.10">
    <property type="entry name" value="Bira Bifunctional Protein, Domain 2"/>
    <property type="match status" value="1"/>
</dbReference>
<dbReference type="NCBIfam" id="TIGR00344">
    <property type="entry name" value="alaS"/>
    <property type="match status" value="1"/>
</dbReference>
<dbReference type="SUPFAM" id="SSF101353">
    <property type="entry name" value="Putative anticodon-binding domain of alanyl-tRNA synthetase (AlaRS)"/>
    <property type="match status" value="1"/>
</dbReference>
<dbReference type="EMBL" id="CP036532">
    <property type="protein sequence ID" value="QBK30984.1"/>
    <property type="molecule type" value="Genomic_DNA"/>
</dbReference>
<keyword evidence="16" id="KW-1185">Reference proteome</keyword>
<dbReference type="PRINTS" id="PR00980">
    <property type="entry name" value="TRNASYNTHALA"/>
</dbReference>
<dbReference type="Gene3D" id="2.40.30.130">
    <property type="match status" value="1"/>
</dbReference>
<evidence type="ECO:0000256" key="13">
    <source>
        <dbReference type="SAM" id="MobiDB-lite"/>
    </source>
</evidence>
<organism evidence="15 16">
    <name type="scientific">Roseitalea porphyridii</name>
    <dbReference type="NCBI Taxonomy" id="1852022"/>
    <lineage>
        <taxon>Bacteria</taxon>
        <taxon>Pseudomonadati</taxon>
        <taxon>Pseudomonadota</taxon>
        <taxon>Alphaproteobacteria</taxon>
        <taxon>Hyphomicrobiales</taxon>
        <taxon>Ahrensiaceae</taxon>
        <taxon>Roseitalea</taxon>
    </lineage>
</organism>
<dbReference type="InterPro" id="IPR012947">
    <property type="entry name" value="tRNA_SAD"/>
</dbReference>
<feature type="binding site" evidence="12">
    <location>
        <position position="564"/>
    </location>
    <ligand>
        <name>Zn(2+)</name>
        <dbReference type="ChEBI" id="CHEBI:29105"/>
    </ligand>
</feature>
<evidence type="ECO:0000256" key="9">
    <source>
        <dbReference type="ARBA" id="ARBA00022884"/>
    </source>
</evidence>
<evidence type="ECO:0000313" key="16">
    <source>
        <dbReference type="Proteomes" id="UP000293719"/>
    </source>
</evidence>
<dbReference type="PANTHER" id="PTHR11777:SF9">
    <property type="entry name" value="ALANINE--TRNA LIGASE, CYTOPLASMIC"/>
    <property type="match status" value="1"/>
</dbReference>
<evidence type="ECO:0000256" key="6">
    <source>
        <dbReference type="ARBA" id="ARBA00022741"/>
    </source>
</evidence>
<keyword evidence="5 12" id="KW-0479">Metal-binding</keyword>
<dbReference type="Gene3D" id="3.30.54.20">
    <property type="match status" value="1"/>
</dbReference>
<sequence length="893" mass="96722">MSGVNSIRTAFLDFFASHGHTIVPSSPLVPLNDPTLMFTNAGMVQFKNVFTGLEKRDYARAVTSQKCVRAGGKHNDLDNVGYTARHHTFFEMLGNFSFGDYFKDVAIELAWKLITEEFGLAKDRLLVTVYHTDDEAFDLWRKIAGLPEDRIIRIPTHDNFWQMGETGPCGPCSEIFYDHGDHIPGGPPGSPDEDGDRFIEIWNLVFMQFDQVTPDERVDLPRPSIDTGMGLERIAAVLQGVHDNYDIDLFRALISASEQLTHTKAEGERQASHRVIADHLRATSFLIADGVLPSNEGRGYVLRRIMRRAMRHAHLLGAAEPLMHRLVPALIGEMGEAYPELGRARDLISETLRLEETRFRKTLERGIGLLNEATDTLSEGDELAGETAFKLYDTYGFPLDLTQDALRQRGISVDVDGFNAAMERQKAEARANWQGSGDAADEAIWFGLRDEFGATEFLGYETEKAEGVVKALVHEGARTEMADSGQSVAVIVNQTPFYGESGGQQGDKGVMRGEGFVIDIEDTQKKADGLFIHHGRLREGAVAVGAVVEMEVDHGRRSALRSNHSATHLVHEALREVLGTHVTQKGSLVAPDRLRFDFAHPKPISEEELAEIADIANEIVLQNAPVTTRLMAVDEAIEQGAMALFGEKYGDEVRVVSMGTATRGDKAGKPYSVELCGGTHVGATGEIGLVRIVDQSAVAAGVRRIEALTGEGARRYLEAQDERMRAVAGALKTTPEEAVGRIGQLVEERRRLERELAEAKKALALAGPATGSGAGAETRQIAGVNFMGRAVDGISPRDLKPMADEAKTQIGSGVVALVARSEDGKGSVVVAVTDDLTDRYSAVDLVRLASAALGGKGGGGRPDMAQAGGPDGDKADDAIAAVAQGLEKVAEEA</sequence>
<dbReference type="GO" id="GO:0000049">
    <property type="term" value="F:tRNA binding"/>
    <property type="evidence" value="ECO:0007669"/>
    <property type="project" value="UniProtKB-KW"/>
</dbReference>
<dbReference type="Gene3D" id="6.10.250.550">
    <property type="match status" value="1"/>
</dbReference>
<dbReference type="GO" id="GO:0004813">
    <property type="term" value="F:alanine-tRNA ligase activity"/>
    <property type="evidence" value="ECO:0007669"/>
    <property type="project" value="UniProtKB-UniRule"/>
</dbReference>
<dbReference type="SMART" id="SM00863">
    <property type="entry name" value="tRNA_SAD"/>
    <property type="match status" value="1"/>
</dbReference>
<keyword evidence="10 12" id="KW-0648">Protein biosynthesis</keyword>
<evidence type="ECO:0000256" key="7">
    <source>
        <dbReference type="ARBA" id="ARBA00022833"/>
    </source>
</evidence>
<dbReference type="FunFam" id="2.40.30.130:FF:000001">
    <property type="entry name" value="Alanine--tRNA ligase"/>
    <property type="match status" value="1"/>
</dbReference>
<dbReference type="InterPro" id="IPR018164">
    <property type="entry name" value="Ala-tRNA-synth_IIc_N"/>
</dbReference>
<feature type="region of interest" description="Disordered" evidence="13">
    <location>
        <begin position="854"/>
        <end position="875"/>
    </location>
</feature>
<dbReference type="Pfam" id="PF01411">
    <property type="entry name" value="tRNA-synt_2c"/>
    <property type="match status" value="1"/>
</dbReference>
<dbReference type="FunFam" id="3.30.980.10:FF:000004">
    <property type="entry name" value="Alanine--tRNA ligase, cytoplasmic"/>
    <property type="match status" value="1"/>
</dbReference>
<feature type="binding site" evidence="12">
    <location>
        <position position="676"/>
    </location>
    <ligand>
        <name>Zn(2+)</name>
        <dbReference type="ChEBI" id="CHEBI:29105"/>
    </ligand>
</feature>
<dbReference type="FunFam" id="3.10.310.40:FF:000001">
    <property type="entry name" value="Alanine--tRNA ligase"/>
    <property type="match status" value="1"/>
</dbReference>
<protein>
    <recommendedName>
        <fullName evidence="12">Alanine--tRNA ligase</fullName>
        <ecNumber evidence="12">6.1.1.7</ecNumber>
    </recommendedName>
    <alternativeName>
        <fullName evidence="12">Alanyl-tRNA synthetase</fullName>
        <shortName evidence="12">AlaRS</shortName>
    </alternativeName>
</protein>
<dbReference type="GO" id="GO:0045892">
    <property type="term" value="P:negative regulation of DNA-templated transcription"/>
    <property type="evidence" value="ECO:0007669"/>
    <property type="project" value="TreeGrafter"/>
</dbReference>
<dbReference type="OrthoDB" id="9803884at2"/>
<dbReference type="InterPro" id="IPR018163">
    <property type="entry name" value="Thr/Ala-tRNA-synth_IIc_edit"/>
</dbReference>
<dbReference type="InterPro" id="IPR018165">
    <property type="entry name" value="Ala-tRNA-synth_IIc_core"/>
</dbReference>
<dbReference type="GO" id="GO:0002161">
    <property type="term" value="F:aminoacyl-tRNA deacylase activity"/>
    <property type="evidence" value="ECO:0007669"/>
    <property type="project" value="TreeGrafter"/>
</dbReference>
<feature type="binding site" evidence="12">
    <location>
        <position position="568"/>
    </location>
    <ligand>
        <name>Zn(2+)</name>
        <dbReference type="ChEBI" id="CHEBI:29105"/>
    </ligand>
</feature>
<keyword evidence="7 12" id="KW-0862">Zinc</keyword>
<name>A0A4P6V2N0_9HYPH</name>
<evidence type="ECO:0000256" key="12">
    <source>
        <dbReference type="HAMAP-Rule" id="MF_00036"/>
    </source>
</evidence>
<dbReference type="GeneID" id="90767726"/>
<evidence type="ECO:0000256" key="8">
    <source>
        <dbReference type="ARBA" id="ARBA00022840"/>
    </source>
</evidence>
<dbReference type="Pfam" id="PF02272">
    <property type="entry name" value="DHHA1"/>
    <property type="match status" value="1"/>
</dbReference>
<feature type="binding site" evidence="12">
    <location>
        <position position="680"/>
    </location>
    <ligand>
        <name>Zn(2+)</name>
        <dbReference type="ChEBI" id="CHEBI:29105"/>
    </ligand>
</feature>
<evidence type="ECO:0000256" key="10">
    <source>
        <dbReference type="ARBA" id="ARBA00022917"/>
    </source>
</evidence>
<evidence type="ECO:0000313" key="15">
    <source>
        <dbReference type="EMBL" id="QBK30984.1"/>
    </source>
</evidence>
<comment type="domain">
    <text evidence="12">Consists of three domains; the N-terminal catalytic domain, the editing domain and the C-terminal C-Ala domain. The editing domain removes incorrectly charged amino acids, while the C-Ala domain, along with tRNA(Ala), serves as a bridge to cooperatively bring together the editing and aminoacylation centers thus stimulating deacylation of misacylated tRNAs.</text>
</comment>
<dbReference type="AlphaFoldDB" id="A0A4P6V2N0"/>
<dbReference type="InterPro" id="IPR045864">
    <property type="entry name" value="aa-tRNA-synth_II/BPL/LPL"/>
</dbReference>
<evidence type="ECO:0000259" key="14">
    <source>
        <dbReference type="PROSITE" id="PS50860"/>
    </source>
</evidence>
<dbReference type="Gene3D" id="3.30.980.10">
    <property type="entry name" value="Threonyl-trna Synthetase, Chain A, domain 2"/>
    <property type="match status" value="1"/>
</dbReference>
<evidence type="ECO:0000256" key="1">
    <source>
        <dbReference type="ARBA" id="ARBA00004496"/>
    </source>
</evidence>
<keyword evidence="6 12" id="KW-0547">Nucleotide-binding</keyword>
<comment type="function">
    <text evidence="12">Catalyzes the attachment of alanine to tRNA(Ala) in a two-step reaction: alanine is first activated by ATP to form Ala-AMP and then transferred to the acceptor end of tRNA(Ala). Also edits incorrectly charged Ser-tRNA(Ala) and Gly-tRNA(Ala) via its editing domain.</text>
</comment>
<comment type="subcellular location">
    <subcellularLocation>
        <location evidence="1 12">Cytoplasm</location>
    </subcellularLocation>
</comment>
<dbReference type="FunFam" id="3.30.930.10:FF:000004">
    <property type="entry name" value="Alanine--tRNA ligase"/>
    <property type="match status" value="1"/>
</dbReference>
<dbReference type="SUPFAM" id="SSF50447">
    <property type="entry name" value="Translation proteins"/>
    <property type="match status" value="1"/>
</dbReference>
<dbReference type="InterPro" id="IPR018162">
    <property type="entry name" value="Ala-tRNA-ligase_IIc_anticod-bd"/>
</dbReference>
<dbReference type="InterPro" id="IPR002318">
    <property type="entry name" value="Ala-tRNA-lgiase_IIc"/>
</dbReference>
<evidence type="ECO:0000256" key="3">
    <source>
        <dbReference type="ARBA" id="ARBA00022555"/>
    </source>
</evidence>
<proteinExistence type="inferred from homology"/>
<evidence type="ECO:0000256" key="4">
    <source>
        <dbReference type="ARBA" id="ARBA00022598"/>
    </source>
</evidence>
<keyword evidence="9 12" id="KW-0694">RNA-binding</keyword>
<keyword evidence="3 12" id="KW-0820">tRNA-binding</keyword>
<gene>
    <name evidence="12 15" type="primary">alaS</name>
    <name evidence="15" type="ORF">E0E05_10500</name>
</gene>
<dbReference type="RefSeq" id="WP_131616663.1">
    <property type="nucleotide sequence ID" value="NZ_CP036532.1"/>
</dbReference>
<evidence type="ECO:0000256" key="2">
    <source>
        <dbReference type="ARBA" id="ARBA00008226"/>
    </source>
</evidence>
<evidence type="ECO:0000256" key="5">
    <source>
        <dbReference type="ARBA" id="ARBA00022723"/>
    </source>
</evidence>
<dbReference type="InterPro" id="IPR023033">
    <property type="entry name" value="Ala_tRNA_ligase_euk/bac"/>
</dbReference>
<dbReference type="FunFam" id="3.30.54.20:FF:000001">
    <property type="entry name" value="Alanine--tRNA ligase"/>
    <property type="match status" value="1"/>
</dbReference>
<reference evidence="15 16" key="1">
    <citation type="journal article" date="2017" name="Int. J. Syst. Evol. Microbiol.">
        <title>Roseitalea porphyridii gen. nov., sp. nov., isolated from a red alga, and reclassification of Hoeflea suaedae Chung et al. 2013 as Pseudohoeflea suaedae gen. nov., comb. nov.</title>
        <authorList>
            <person name="Hyeon J.W."/>
            <person name="Jeong S.E."/>
            <person name="Baek K."/>
            <person name="Jeon C.O."/>
        </authorList>
    </citation>
    <scope>NUCLEOTIDE SEQUENCE [LARGE SCALE GENOMIC DNA]</scope>
    <source>
        <strain evidence="15 16">MA7-20</strain>
    </source>
</reference>
<accession>A0A4P6V2N0</accession>
<dbReference type="GO" id="GO:0005829">
    <property type="term" value="C:cytosol"/>
    <property type="evidence" value="ECO:0007669"/>
    <property type="project" value="TreeGrafter"/>
</dbReference>
<dbReference type="InterPro" id="IPR009000">
    <property type="entry name" value="Transl_B-barrel_sf"/>
</dbReference>
<dbReference type="HAMAP" id="MF_00036_B">
    <property type="entry name" value="Ala_tRNA_synth_B"/>
    <property type="match status" value="1"/>
</dbReference>
<keyword evidence="8 12" id="KW-0067">ATP-binding</keyword>
<dbReference type="CDD" id="cd00673">
    <property type="entry name" value="AlaRS_core"/>
    <property type="match status" value="1"/>
</dbReference>
<dbReference type="Gene3D" id="3.10.310.40">
    <property type="match status" value="1"/>
</dbReference>
<dbReference type="GO" id="GO:0008270">
    <property type="term" value="F:zinc ion binding"/>
    <property type="evidence" value="ECO:0007669"/>
    <property type="project" value="UniProtKB-UniRule"/>
</dbReference>
<dbReference type="EC" id="6.1.1.7" evidence="12"/>
<keyword evidence="4 12" id="KW-0436">Ligase</keyword>
<dbReference type="SUPFAM" id="SSF55681">
    <property type="entry name" value="Class II aaRS and biotin synthetases"/>
    <property type="match status" value="1"/>
</dbReference>
<keyword evidence="11 12" id="KW-0030">Aminoacyl-tRNA synthetase</keyword>
<dbReference type="Proteomes" id="UP000293719">
    <property type="component" value="Chromosome"/>
</dbReference>
<dbReference type="InterPro" id="IPR003156">
    <property type="entry name" value="DHHA1_dom"/>
</dbReference>
<dbReference type="SUPFAM" id="SSF55186">
    <property type="entry name" value="ThrRS/AlaRS common domain"/>
    <property type="match status" value="1"/>
</dbReference>
<comment type="similarity">
    <text evidence="2 12">Belongs to the class-II aminoacyl-tRNA synthetase family.</text>
</comment>
<feature type="domain" description="Alanyl-transfer RNA synthetases family profile" evidence="14">
    <location>
        <begin position="2"/>
        <end position="719"/>
    </location>
</feature>
<dbReference type="GO" id="GO:0005524">
    <property type="term" value="F:ATP binding"/>
    <property type="evidence" value="ECO:0007669"/>
    <property type="project" value="UniProtKB-UniRule"/>
</dbReference>
<dbReference type="Pfam" id="PF07973">
    <property type="entry name" value="tRNA_SAD"/>
    <property type="match status" value="1"/>
</dbReference>
<dbReference type="KEGG" id="rpod:E0E05_10500"/>
<dbReference type="GO" id="GO:0006419">
    <property type="term" value="P:alanyl-tRNA aminoacylation"/>
    <property type="evidence" value="ECO:0007669"/>
    <property type="project" value="UniProtKB-UniRule"/>
</dbReference>
<comment type="catalytic activity">
    <reaction evidence="12">
        <text>tRNA(Ala) + L-alanine + ATP = L-alanyl-tRNA(Ala) + AMP + diphosphate</text>
        <dbReference type="Rhea" id="RHEA:12540"/>
        <dbReference type="Rhea" id="RHEA-COMP:9657"/>
        <dbReference type="Rhea" id="RHEA-COMP:9923"/>
        <dbReference type="ChEBI" id="CHEBI:30616"/>
        <dbReference type="ChEBI" id="CHEBI:33019"/>
        <dbReference type="ChEBI" id="CHEBI:57972"/>
        <dbReference type="ChEBI" id="CHEBI:78442"/>
        <dbReference type="ChEBI" id="CHEBI:78497"/>
        <dbReference type="ChEBI" id="CHEBI:456215"/>
        <dbReference type="EC" id="6.1.1.7"/>
    </reaction>
</comment>
<dbReference type="PANTHER" id="PTHR11777">
    <property type="entry name" value="ALANYL-TRNA SYNTHETASE"/>
    <property type="match status" value="1"/>
</dbReference>
<evidence type="ECO:0000256" key="11">
    <source>
        <dbReference type="ARBA" id="ARBA00023146"/>
    </source>
</evidence>
<comment type="cofactor">
    <cofactor evidence="12">
        <name>Zn(2+)</name>
        <dbReference type="ChEBI" id="CHEBI:29105"/>
    </cofactor>
    <text evidence="12">Binds 1 zinc ion per subunit.</text>
</comment>
<dbReference type="PROSITE" id="PS50860">
    <property type="entry name" value="AA_TRNA_LIGASE_II_ALA"/>
    <property type="match status" value="1"/>
</dbReference>